<comment type="function">
    <text evidence="5">Effector that suppresses plant defense responses during pathogen infection.</text>
</comment>
<dbReference type="AlphaFoldDB" id="A0A8T1VCV3"/>
<sequence length="130" mass="14699">MRLSFMLPVTMVFMYVAACSATANSKISMMGSPDLVRSPEAGQNDTAGRRFLRKHKADEEEERVFGRDARSKVKKLARAMLKDSTKEPAGFAAWAAAGHTLDDIKNWLDVANRDKYLRIYNGYTFHTYQS</sequence>
<dbReference type="Proteomes" id="UP000694044">
    <property type="component" value="Unassembled WGS sequence"/>
</dbReference>
<dbReference type="GO" id="GO:0005576">
    <property type="term" value="C:extracellular region"/>
    <property type="evidence" value="ECO:0007669"/>
    <property type="project" value="UniProtKB-SubCell"/>
</dbReference>
<keyword evidence="4 5" id="KW-0732">Signal</keyword>
<accession>A0A8T1VCV3</accession>
<dbReference type="Pfam" id="PF16810">
    <property type="entry name" value="RXLR"/>
    <property type="match status" value="1"/>
</dbReference>
<comment type="domain">
    <text evidence="5">The RxLR-dEER motif acts to carry the protein into the host cell cytoplasm through binding to cell surface phosphatidylinositol-3-phosphate.</text>
</comment>
<evidence type="ECO:0000256" key="4">
    <source>
        <dbReference type="ARBA" id="ARBA00022729"/>
    </source>
</evidence>
<evidence type="ECO:0000313" key="6">
    <source>
        <dbReference type="EMBL" id="KAG7377354.1"/>
    </source>
</evidence>
<dbReference type="InterPro" id="IPR031825">
    <property type="entry name" value="RXLR"/>
</dbReference>
<keyword evidence="7" id="KW-1185">Reference proteome</keyword>
<dbReference type="OrthoDB" id="114087at2759"/>
<protein>
    <recommendedName>
        <fullName evidence="5">RxLR effector protein</fullName>
    </recommendedName>
</protein>
<reference evidence="6" key="1">
    <citation type="submission" date="2021-02" db="EMBL/GenBank/DDBJ databases">
        <authorList>
            <person name="Palmer J.M."/>
        </authorList>
    </citation>
    <scope>NUCLEOTIDE SEQUENCE</scope>
    <source>
        <strain evidence="6">SCRP734</strain>
    </source>
</reference>
<evidence type="ECO:0000256" key="1">
    <source>
        <dbReference type="ARBA" id="ARBA00004613"/>
    </source>
</evidence>
<evidence type="ECO:0000313" key="7">
    <source>
        <dbReference type="Proteomes" id="UP000694044"/>
    </source>
</evidence>
<comment type="similarity">
    <text evidence="2 5">Belongs to the RxLR effector family.</text>
</comment>
<feature type="signal peptide" evidence="5">
    <location>
        <begin position="1"/>
        <end position="21"/>
    </location>
</feature>
<evidence type="ECO:0000256" key="2">
    <source>
        <dbReference type="ARBA" id="ARBA00010400"/>
    </source>
</evidence>
<keyword evidence="3 5" id="KW-0964">Secreted</keyword>
<dbReference type="EMBL" id="JAGDFM010000540">
    <property type="protein sequence ID" value="KAG7377354.1"/>
    <property type="molecule type" value="Genomic_DNA"/>
</dbReference>
<evidence type="ECO:0000256" key="3">
    <source>
        <dbReference type="ARBA" id="ARBA00022525"/>
    </source>
</evidence>
<organism evidence="6 7">
    <name type="scientific">Phytophthora pseudosyringae</name>
    <dbReference type="NCBI Taxonomy" id="221518"/>
    <lineage>
        <taxon>Eukaryota</taxon>
        <taxon>Sar</taxon>
        <taxon>Stramenopiles</taxon>
        <taxon>Oomycota</taxon>
        <taxon>Peronosporomycetes</taxon>
        <taxon>Peronosporales</taxon>
        <taxon>Peronosporaceae</taxon>
        <taxon>Phytophthora</taxon>
    </lineage>
</organism>
<gene>
    <name evidence="6" type="ORF">PHYPSEUDO_011832</name>
</gene>
<comment type="subcellular location">
    <subcellularLocation>
        <location evidence="1 5">Secreted</location>
    </subcellularLocation>
</comment>
<proteinExistence type="inferred from homology"/>
<comment type="caution">
    <text evidence="6">The sequence shown here is derived from an EMBL/GenBank/DDBJ whole genome shotgun (WGS) entry which is preliminary data.</text>
</comment>
<feature type="chain" id="PRO_5035959109" description="RxLR effector protein" evidence="5">
    <location>
        <begin position="22"/>
        <end position="130"/>
    </location>
</feature>
<evidence type="ECO:0000256" key="5">
    <source>
        <dbReference type="RuleBase" id="RU367124"/>
    </source>
</evidence>
<name>A0A8T1VCV3_9STRA</name>